<name>C0EG62_9FIRM</name>
<accession>C0EG62</accession>
<organism evidence="1 2">
    <name type="scientific">[Clostridium] methylpentosum DSM 5476</name>
    <dbReference type="NCBI Taxonomy" id="537013"/>
    <lineage>
        <taxon>Bacteria</taxon>
        <taxon>Bacillati</taxon>
        <taxon>Bacillota</taxon>
        <taxon>Clostridia</taxon>
        <taxon>Eubacteriales</taxon>
        <taxon>Oscillospiraceae</taxon>
        <taxon>Oscillospiraceae incertae sedis</taxon>
    </lineage>
</organism>
<proteinExistence type="predicted"/>
<sequence>MIDFFNREDKSSGSSLMSVLVDYTNVAAKGILLYLPAVN</sequence>
<comment type="caution">
    <text evidence="1">The sequence shown here is derived from an EMBL/GenBank/DDBJ whole genome shotgun (WGS) entry which is preliminary data.</text>
</comment>
<evidence type="ECO:0000313" key="1">
    <source>
        <dbReference type="EMBL" id="EEG29583.1"/>
    </source>
</evidence>
<reference evidence="1 2" key="2">
    <citation type="submission" date="2009-02" db="EMBL/GenBank/DDBJ databases">
        <title>Draft genome sequence of Clostridium methylpentosum (DSM 5476).</title>
        <authorList>
            <person name="Sudarsanam P."/>
            <person name="Ley R."/>
            <person name="Guruge J."/>
            <person name="Turnbaugh P.J."/>
            <person name="Mahowald M."/>
            <person name="Liep D."/>
            <person name="Gordon J."/>
        </authorList>
    </citation>
    <scope>NUCLEOTIDE SEQUENCE [LARGE SCALE GENOMIC DNA]</scope>
    <source>
        <strain evidence="1 2">DSM 5476</strain>
    </source>
</reference>
<protein>
    <submittedName>
        <fullName evidence="1">Uncharacterized protein</fullName>
    </submittedName>
</protein>
<gene>
    <name evidence="1" type="ORF">CLOSTMETH_02855</name>
</gene>
<keyword evidence="2" id="KW-1185">Reference proteome</keyword>
<evidence type="ECO:0000313" key="2">
    <source>
        <dbReference type="Proteomes" id="UP000003340"/>
    </source>
</evidence>
<dbReference type="Proteomes" id="UP000003340">
    <property type="component" value="Unassembled WGS sequence"/>
</dbReference>
<dbReference type="AlphaFoldDB" id="C0EG62"/>
<dbReference type="EMBL" id="ACEC01000095">
    <property type="protein sequence ID" value="EEG29583.1"/>
    <property type="molecule type" value="Genomic_DNA"/>
</dbReference>
<reference evidence="1 2" key="1">
    <citation type="submission" date="2009-01" db="EMBL/GenBank/DDBJ databases">
        <authorList>
            <person name="Fulton L."/>
            <person name="Clifton S."/>
            <person name="Fulton B."/>
            <person name="Xu J."/>
            <person name="Minx P."/>
            <person name="Pepin K.H."/>
            <person name="Johnson M."/>
            <person name="Bhonagiri V."/>
            <person name="Nash W.E."/>
            <person name="Mardis E.R."/>
            <person name="Wilson R.K."/>
        </authorList>
    </citation>
    <scope>NUCLEOTIDE SEQUENCE [LARGE SCALE GENOMIC DNA]</scope>
    <source>
        <strain evidence="1 2">DSM 5476</strain>
    </source>
</reference>
<dbReference type="HOGENOM" id="CLU_3307455_0_0_9"/>